<name>A0AAV3US24_9EURY</name>
<accession>A0AAV3US24</accession>
<protein>
    <submittedName>
        <fullName evidence="1">Uncharacterized protein</fullName>
    </submittedName>
</protein>
<evidence type="ECO:0000313" key="2">
    <source>
        <dbReference type="Proteomes" id="UP001501729"/>
    </source>
</evidence>
<evidence type="ECO:0000313" key="1">
    <source>
        <dbReference type="EMBL" id="GAA5066448.1"/>
    </source>
</evidence>
<dbReference type="Proteomes" id="UP001501729">
    <property type="component" value="Unassembled WGS sequence"/>
</dbReference>
<comment type="caution">
    <text evidence="1">The sequence shown here is derived from an EMBL/GenBank/DDBJ whole genome shotgun (WGS) entry which is preliminary data.</text>
</comment>
<dbReference type="PANTHER" id="PTHR38792">
    <property type="entry name" value="BNR/ASP-BOX REPEAT DOMAIN PROTEIN (AFU_ORTHOLOGUE AFUA_7G06430)-RELATED"/>
    <property type="match status" value="1"/>
</dbReference>
<keyword evidence="2" id="KW-1185">Reference proteome</keyword>
<dbReference type="AlphaFoldDB" id="A0AAV3US24"/>
<dbReference type="Gene3D" id="2.120.10.10">
    <property type="match status" value="1"/>
</dbReference>
<organism evidence="1 2">
    <name type="scientific">Haladaptatus pallidirubidus</name>
    <dbReference type="NCBI Taxonomy" id="1008152"/>
    <lineage>
        <taxon>Archaea</taxon>
        <taxon>Methanobacteriati</taxon>
        <taxon>Methanobacteriota</taxon>
        <taxon>Stenosarchaea group</taxon>
        <taxon>Halobacteria</taxon>
        <taxon>Halobacteriales</taxon>
        <taxon>Haladaptataceae</taxon>
        <taxon>Haladaptatus</taxon>
    </lineage>
</organism>
<sequence>MYLRVTRLDYDDLGRDTLLATFEHCESWGRPPEYDDKPYFPIYRSVNGGQTWSMFSELRDTQSEWGLRYQPDLFQLPPDIGPRDAGTVLAGVNSIPNDLSETSLEFYASEDHGKKREYASTIVTGGFPTLTADTVGVNGEIVLPDILRK</sequence>
<dbReference type="RefSeq" id="WP_390184677.1">
    <property type="nucleotide sequence ID" value="NZ_JBHMAI010000002.1"/>
</dbReference>
<gene>
    <name evidence="1" type="ORF">GCM10025751_58350</name>
</gene>
<reference evidence="1 2" key="1">
    <citation type="journal article" date="2019" name="Int. J. Syst. Evol. Microbiol.">
        <title>The Global Catalogue of Microorganisms (GCM) 10K type strain sequencing project: providing services to taxonomists for standard genome sequencing and annotation.</title>
        <authorList>
            <consortium name="The Broad Institute Genomics Platform"/>
            <consortium name="The Broad Institute Genome Sequencing Center for Infectious Disease"/>
            <person name="Wu L."/>
            <person name="Ma J."/>
        </authorList>
    </citation>
    <scope>NUCLEOTIDE SEQUENCE [LARGE SCALE GENOMIC DNA]</scope>
    <source>
        <strain evidence="1 2">JCM 17504</strain>
    </source>
</reference>
<dbReference type="EMBL" id="BAABKX010000030">
    <property type="protein sequence ID" value="GAA5066448.1"/>
    <property type="molecule type" value="Genomic_DNA"/>
</dbReference>
<dbReference type="PANTHER" id="PTHR38792:SF3">
    <property type="entry name" value="BNR_ASP-BOX REPEAT DOMAIN PROTEIN (AFU_ORTHOLOGUE AFUA_7G06430)-RELATED"/>
    <property type="match status" value="1"/>
</dbReference>
<proteinExistence type="predicted"/>
<dbReference type="SUPFAM" id="SSF110296">
    <property type="entry name" value="Oligoxyloglucan reducing end-specific cellobiohydrolase"/>
    <property type="match status" value="1"/>
</dbReference>